<dbReference type="InterPro" id="IPR037923">
    <property type="entry name" value="HTH-like"/>
</dbReference>
<evidence type="ECO:0000256" key="1">
    <source>
        <dbReference type="ARBA" id="ARBA00023015"/>
    </source>
</evidence>
<sequence length="284" mass="30287">MSPSANEQARFWRHPAVPETDLLKARYVTHRFARHAHDGYAIGLIVSGVEEFDYRGTLHRAGAGELVLVNPDIAHTGHAGVPGGWAYRMLYPSIGALETIAAELGAPAGTPHFPAQVARDDQVARLLARAHEAAEQGDALAASTLSRTLFARLLTRHAAPRPPGGGPADGPGVVREALDLLHESLVDPPTLDDLAGAVGARPFALLRAFKAATGMPPHAYLISLRVRRAGRLLRSGVRPAQVAAEVGFTDQAHLNRHFKRIMGVPPAAYQRAAGSYKTGTFPTT</sequence>
<dbReference type="Pfam" id="PF02311">
    <property type="entry name" value="AraC_binding"/>
    <property type="match status" value="1"/>
</dbReference>
<dbReference type="Gene3D" id="1.10.10.60">
    <property type="entry name" value="Homeodomain-like"/>
    <property type="match status" value="2"/>
</dbReference>
<keyword evidence="1" id="KW-0805">Transcription regulation</keyword>
<keyword evidence="6" id="KW-1185">Reference proteome</keyword>
<proteinExistence type="predicted"/>
<keyword evidence="3" id="KW-0804">Transcription</keyword>
<dbReference type="PANTHER" id="PTHR46796">
    <property type="entry name" value="HTH-TYPE TRANSCRIPTIONAL ACTIVATOR RHAS-RELATED"/>
    <property type="match status" value="1"/>
</dbReference>
<feature type="domain" description="HTH araC/xylS-type" evidence="4">
    <location>
        <begin position="175"/>
        <end position="272"/>
    </location>
</feature>
<evidence type="ECO:0000313" key="6">
    <source>
        <dbReference type="Proteomes" id="UP000238312"/>
    </source>
</evidence>
<dbReference type="InterPro" id="IPR003313">
    <property type="entry name" value="AraC-bd"/>
</dbReference>
<accession>A0A2T0MV62</accession>
<dbReference type="InterPro" id="IPR050204">
    <property type="entry name" value="AraC_XylS_family_regulators"/>
</dbReference>
<dbReference type="PROSITE" id="PS01124">
    <property type="entry name" value="HTH_ARAC_FAMILY_2"/>
    <property type="match status" value="1"/>
</dbReference>
<evidence type="ECO:0000259" key="4">
    <source>
        <dbReference type="PROSITE" id="PS01124"/>
    </source>
</evidence>
<name>A0A2T0MV62_9ACTN</name>
<reference evidence="5 6" key="1">
    <citation type="submission" date="2018-03" db="EMBL/GenBank/DDBJ databases">
        <title>Genomic Encyclopedia of Type Strains, Phase III (KMG-III): the genomes of soil and plant-associated and newly described type strains.</title>
        <authorList>
            <person name="Whitman W."/>
        </authorList>
    </citation>
    <scope>NUCLEOTIDE SEQUENCE [LARGE SCALE GENOMIC DNA]</scope>
    <source>
        <strain evidence="5 6">CGMCC 4.7104</strain>
    </source>
</reference>
<dbReference type="EMBL" id="PVNG01000012">
    <property type="protein sequence ID" value="PRX62676.1"/>
    <property type="molecule type" value="Genomic_DNA"/>
</dbReference>
<dbReference type="GO" id="GO:0043565">
    <property type="term" value="F:sequence-specific DNA binding"/>
    <property type="evidence" value="ECO:0007669"/>
    <property type="project" value="InterPro"/>
</dbReference>
<dbReference type="InterPro" id="IPR018060">
    <property type="entry name" value="HTH_AraC"/>
</dbReference>
<evidence type="ECO:0000256" key="2">
    <source>
        <dbReference type="ARBA" id="ARBA00023125"/>
    </source>
</evidence>
<dbReference type="AlphaFoldDB" id="A0A2T0MV62"/>
<dbReference type="RefSeq" id="WP_181307833.1">
    <property type="nucleotide sequence ID" value="NZ_PVNG01000012.1"/>
</dbReference>
<gene>
    <name evidence="5" type="ORF">B0I32_112172</name>
</gene>
<dbReference type="Gene3D" id="2.60.120.10">
    <property type="entry name" value="Jelly Rolls"/>
    <property type="match status" value="1"/>
</dbReference>
<dbReference type="Pfam" id="PF12833">
    <property type="entry name" value="HTH_18"/>
    <property type="match status" value="1"/>
</dbReference>
<dbReference type="SUPFAM" id="SSF46689">
    <property type="entry name" value="Homeodomain-like"/>
    <property type="match status" value="2"/>
</dbReference>
<protein>
    <submittedName>
        <fullName evidence="5">AraC-like DNA-binding protein</fullName>
    </submittedName>
</protein>
<evidence type="ECO:0000313" key="5">
    <source>
        <dbReference type="EMBL" id="PRX62676.1"/>
    </source>
</evidence>
<organism evidence="5 6">
    <name type="scientific">Nonomuraea fuscirosea</name>
    <dbReference type="NCBI Taxonomy" id="1291556"/>
    <lineage>
        <taxon>Bacteria</taxon>
        <taxon>Bacillati</taxon>
        <taxon>Actinomycetota</taxon>
        <taxon>Actinomycetes</taxon>
        <taxon>Streptosporangiales</taxon>
        <taxon>Streptosporangiaceae</taxon>
        <taxon>Nonomuraea</taxon>
    </lineage>
</organism>
<evidence type="ECO:0000256" key="3">
    <source>
        <dbReference type="ARBA" id="ARBA00023163"/>
    </source>
</evidence>
<dbReference type="InterPro" id="IPR009057">
    <property type="entry name" value="Homeodomain-like_sf"/>
</dbReference>
<dbReference type="SUPFAM" id="SSF51215">
    <property type="entry name" value="Regulatory protein AraC"/>
    <property type="match status" value="1"/>
</dbReference>
<comment type="caution">
    <text evidence="5">The sequence shown here is derived from an EMBL/GenBank/DDBJ whole genome shotgun (WGS) entry which is preliminary data.</text>
</comment>
<dbReference type="GO" id="GO:0003700">
    <property type="term" value="F:DNA-binding transcription factor activity"/>
    <property type="evidence" value="ECO:0007669"/>
    <property type="project" value="InterPro"/>
</dbReference>
<dbReference type="PANTHER" id="PTHR46796:SF2">
    <property type="entry name" value="TRANSCRIPTIONAL REGULATORY PROTEIN"/>
    <property type="match status" value="1"/>
</dbReference>
<dbReference type="SMART" id="SM00342">
    <property type="entry name" value="HTH_ARAC"/>
    <property type="match status" value="1"/>
</dbReference>
<dbReference type="Proteomes" id="UP000238312">
    <property type="component" value="Unassembled WGS sequence"/>
</dbReference>
<dbReference type="InterPro" id="IPR014710">
    <property type="entry name" value="RmlC-like_jellyroll"/>
</dbReference>
<keyword evidence="2 5" id="KW-0238">DNA-binding</keyword>